<keyword evidence="1" id="KW-0285">Flavoprotein</keyword>
<dbReference type="InterPro" id="IPR051312">
    <property type="entry name" value="Diverse_Substr_Oxidored"/>
</dbReference>
<feature type="compositionally biased region" description="Basic residues" evidence="4">
    <location>
        <begin position="48"/>
        <end position="66"/>
    </location>
</feature>
<dbReference type="SUPFAM" id="SSF55447">
    <property type="entry name" value="CO dehydrogenase flavoprotein C-terminal domain-like"/>
    <property type="match status" value="1"/>
</dbReference>
<dbReference type="InterPro" id="IPR036683">
    <property type="entry name" value="CO_DH_flav_C_dom_sf"/>
</dbReference>
<feature type="domain" description="FAD-binding PCMH-type" evidence="5">
    <location>
        <begin position="19"/>
        <end position="221"/>
    </location>
</feature>
<evidence type="ECO:0000256" key="1">
    <source>
        <dbReference type="ARBA" id="ARBA00022630"/>
    </source>
</evidence>
<sequence length="342" mass="36644">MNRARIARILRNPALTGRPHGRPAAAYDHELRSAGGPPPPSSTGKVHASIRLRPPRLARRGPRIGRQRQAGALPRRRHRRHHPAPRRPPLLRPPHRPQAHPRTHPDRRTAGRRARNRRRRPLAEVYEHPRVRSDFPALVDAAGIIGGIAIQSRATLGGNLCNASPAADSSPALMALGATLRIAGPAGERELPVADFFLGPGRNALQPGEVLVSVRVPALPPRAAAFYHRFIPRNEMDIAVASAGVFLALDAAGRIADARVALGAVAPTPILVPAAREALVGREPGAEAFEAAGEAARAAARPIDDMRGSAAQRRHLSRVLTVRALENALRRIRGGQPAGATH</sequence>
<dbReference type="InterPro" id="IPR002346">
    <property type="entry name" value="Mopterin_DH_FAD-bd"/>
</dbReference>
<dbReference type="Pfam" id="PF00941">
    <property type="entry name" value="FAD_binding_5"/>
    <property type="match status" value="1"/>
</dbReference>
<keyword evidence="3" id="KW-0560">Oxidoreductase</keyword>
<evidence type="ECO:0000256" key="4">
    <source>
        <dbReference type="SAM" id="MobiDB-lite"/>
    </source>
</evidence>
<evidence type="ECO:0000256" key="2">
    <source>
        <dbReference type="ARBA" id="ARBA00022827"/>
    </source>
</evidence>
<accession>A0ABY7M6Z0</accession>
<organism evidence="6 7">
    <name type="scientific">Tepidiforma flava</name>
    <dbReference type="NCBI Taxonomy" id="3004094"/>
    <lineage>
        <taxon>Bacteria</taxon>
        <taxon>Bacillati</taxon>
        <taxon>Chloroflexota</taxon>
        <taxon>Tepidiformia</taxon>
        <taxon>Tepidiformales</taxon>
        <taxon>Tepidiformaceae</taxon>
        <taxon>Tepidiforma</taxon>
    </lineage>
</organism>
<dbReference type="PROSITE" id="PS51387">
    <property type="entry name" value="FAD_PCMH"/>
    <property type="match status" value="1"/>
</dbReference>
<evidence type="ECO:0000313" key="7">
    <source>
        <dbReference type="Proteomes" id="UP001212803"/>
    </source>
</evidence>
<dbReference type="InterPro" id="IPR016169">
    <property type="entry name" value="FAD-bd_PCMH_sub2"/>
</dbReference>
<dbReference type="InterPro" id="IPR036318">
    <property type="entry name" value="FAD-bd_PCMH-like_sf"/>
</dbReference>
<proteinExistence type="predicted"/>
<dbReference type="Proteomes" id="UP001212803">
    <property type="component" value="Chromosome"/>
</dbReference>
<dbReference type="SUPFAM" id="SSF56176">
    <property type="entry name" value="FAD-binding/transporter-associated domain-like"/>
    <property type="match status" value="1"/>
</dbReference>
<evidence type="ECO:0000313" key="6">
    <source>
        <dbReference type="EMBL" id="WBL36292.1"/>
    </source>
</evidence>
<dbReference type="InterPro" id="IPR016166">
    <property type="entry name" value="FAD-bd_PCMH"/>
</dbReference>
<dbReference type="EMBL" id="CP115149">
    <property type="protein sequence ID" value="WBL36292.1"/>
    <property type="molecule type" value="Genomic_DNA"/>
</dbReference>
<dbReference type="Gene3D" id="3.30.465.10">
    <property type="match status" value="1"/>
</dbReference>
<feature type="compositionally biased region" description="Basic residues" evidence="4">
    <location>
        <begin position="110"/>
        <end position="120"/>
    </location>
</feature>
<reference evidence="6 7" key="1">
    <citation type="journal article" date="2023" name="ISME J.">
        <title>Thermophilic Dehalococcoidia with unusual traits shed light on an unexpected past.</title>
        <authorList>
            <person name="Palmer M."/>
            <person name="Covington J.K."/>
            <person name="Zhou E.M."/>
            <person name="Thomas S.C."/>
            <person name="Habib N."/>
            <person name="Seymour C.O."/>
            <person name="Lai D."/>
            <person name="Johnston J."/>
            <person name="Hashimi A."/>
            <person name="Jiao J.Y."/>
            <person name="Muok A.R."/>
            <person name="Liu L."/>
            <person name="Xian W.D."/>
            <person name="Zhi X.Y."/>
            <person name="Li M.M."/>
            <person name="Silva L.P."/>
            <person name="Bowen B.P."/>
            <person name="Louie K."/>
            <person name="Briegel A."/>
            <person name="Pett-Ridge J."/>
            <person name="Weber P.K."/>
            <person name="Tocheva E.I."/>
            <person name="Woyke T."/>
            <person name="Northen T.R."/>
            <person name="Mayali X."/>
            <person name="Li W.J."/>
            <person name="Hedlund B.P."/>
        </authorList>
    </citation>
    <scope>NUCLEOTIDE SEQUENCE [LARGE SCALE GENOMIC DNA]</scope>
    <source>
        <strain evidence="6 7">YIM 72310</strain>
    </source>
</reference>
<keyword evidence="7" id="KW-1185">Reference proteome</keyword>
<dbReference type="PANTHER" id="PTHR42659">
    <property type="entry name" value="XANTHINE DEHYDROGENASE SUBUNIT C-RELATED"/>
    <property type="match status" value="1"/>
</dbReference>
<dbReference type="PANTHER" id="PTHR42659:SF2">
    <property type="entry name" value="XANTHINE DEHYDROGENASE SUBUNIT C-RELATED"/>
    <property type="match status" value="1"/>
</dbReference>
<feature type="region of interest" description="Disordered" evidence="4">
    <location>
        <begin position="29"/>
        <end position="123"/>
    </location>
</feature>
<dbReference type="InterPro" id="IPR005107">
    <property type="entry name" value="CO_DH_flav_C"/>
</dbReference>
<feature type="compositionally biased region" description="Basic residues" evidence="4">
    <location>
        <begin position="74"/>
        <end position="85"/>
    </location>
</feature>
<dbReference type="Pfam" id="PF03450">
    <property type="entry name" value="CO_deh_flav_C"/>
    <property type="match status" value="1"/>
</dbReference>
<evidence type="ECO:0000256" key="3">
    <source>
        <dbReference type="ARBA" id="ARBA00023002"/>
    </source>
</evidence>
<dbReference type="Gene3D" id="3.30.390.50">
    <property type="entry name" value="CO dehydrogenase flavoprotein, C-terminal domain"/>
    <property type="match status" value="1"/>
</dbReference>
<evidence type="ECO:0000259" key="5">
    <source>
        <dbReference type="PROSITE" id="PS51387"/>
    </source>
</evidence>
<gene>
    <name evidence="6" type="ORF">O0235_01515</name>
</gene>
<dbReference type="SMART" id="SM01092">
    <property type="entry name" value="CO_deh_flav_C"/>
    <property type="match status" value="1"/>
</dbReference>
<name>A0ABY7M6Z0_9CHLR</name>
<protein>
    <submittedName>
        <fullName evidence="6">FAD binding domain-containing protein</fullName>
    </submittedName>
</protein>
<keyword evidence="2" id="KW-0274">FAD</keyword>
<feature type="compositionally biased region" description="Basic residues" evidence="4">
    <location>
        <begin position="93"/>
        <end position="102"/>
    </location>
</feature>